<evidence type="ECO:0000313" key="4">
    <source>
        <dbReference type="Proteomes" id="UP000578352"/>
    </source>
</evidence>
<evidence type="ECO:0000256" key="1">
    <source>
        <dbReference type="SAM" id="MobiDB-lite"/>
    </source>
</evidence>
<feature type="region of interest" description="Disordered" evidence="1">
    <location>
        <begin position="1"/>
        <end position="21"/>
    </location>
</feature>
<gene>
    <name evidence="3" type="ORF">HNR13_000665</name>
</gene>
<name>A0A853CQ36_9MICO</name>
<proteinExistence type="predicted"/>
<dbReference type="RefSeq" id="WP_179604430.1">
    <property type="nucleotide sequence ID" value="NZ_BAABEH010000001.1"/>
</dbReference>
<protein>
    <recommendedName>
        <fullName evidence="2">DUF6916 domain-containing protein</fullName>
    </recommendedName>
</protein>
<dbReference type="InterPro" id="IPR054209">
    <property type="entry name" value="DUF6916"/>
</dbReference>
<dbReference type="EMBL" id="JACCFL010000001">
    <property type="protein sequence ID" value="NYJ22378.1"/>
    <property type="molecule type" value="Genomic_DNA"/>
</dbReference>
<evidence type="ECO:0000259" key="2">
    <source>
        <dbReference type="Pfam" id="PF21880"/>
    </source>
</evidence>
<reference evidence="3 4" key="1">
    <citation type="submission" date="2020-07" db="EMBL/GenBank/DDBJ databases">
        <title>Sequencing the genomes of 1000 actinobacteria strains.</title>
        <authorList>
            <person name="Klenk H.-P."/>
        </authorList>
    </citation>
    <scope>NUCLEOTIDE SEQUENCE [LARGE SCALE GENOMIC DNA]</scope>
    <source>
        <strain evidence="3 4">DSM 15165</strain>
    </source>
</reference>
<accession>A0A853CQ36</accession>
<comment type="caution">
    <text evidence="3">The sequence shown here is derived from an EMBL/GenBank/DDBJ whole genome shotgun (WGS) entry which is preliminary data.</text>
</comment>
<sequence length="99" mass="10226">MTAGHAGWSAAAGRPFRATAPDGTTHELVLSRVSDVTGSAGWVSYALSFTAAPDAQVGQQTYALTGPGIAEDVFLVPSGRSDDALTLDAVFTDRDEETP</sequence>
<dbReference type="Pfam" id="PF21880">
    <property type="entry name" value="DUF6916"/>
    <property type="match status" value="1"/>
</dbReference>
<evidence type="ECO:0000313" key="3">
    <source>
        <dbReference type="EMBL" id="NYJ22378.1"/>
    </source>
</evidence>
<organism evidence="3 4">
    <name type="scientific">Leifsonia shinshuensis</name>
    <dbReference type="NCBI Taxonomy" id="150026"/>
    <lineage>
        <taxon>Bacteria</taxon>
        <taxon>Bacillati</taxon>
        <taxon>Actinomycetota</taxon>
        <taxon>Actinomycetes</taxon>
        <taxon>Micrococcales</taxon>
        <taxon>Microbacteriaceae</taxon>
        <taxon>Leifsonia</taxon>
    </lineage>
</organism>
<dbReference type="AlphaFoldDB" id="A0A853CQ36"/>
<feature type="domain" description="DUF6916" evidence="2">
    <location>
        <begin position="7"/>
        <end position="91"/>
    </location>
</feature>
<dbReference type="Proteomes" id="UP000578352">
    <property type="component" value="Unassembled WGS sequence"/>
</dbReference>